<keyword evidence="4 7" id="KW-0812">Transmembrane</keyword>
<evidence type="ECO:0000259" key="8">
    <source>
        <dbReference type="PROSITE" id="PS50928"/>
    </source>
</evidence>
<evidence type="ECO:0000313" key="10">
    <source>
        <dbReference type="Proteomes" id="UP001595773"/>
    </source>
</evidence>
<feature type="transmembrane region" description="Helical" evidence="7">
    <location>
        <begin position="95"/>
        <end position="116"/>
    </location>
</feature>
<dbReference type="EMBL" id="JBHSCQ010000018">
    <property type="protein sequence ID" value="MFC4266322.1"/>
    <property type="molecule type" value="Genomic_DNA"/>
</dbReference>
<evidence type="ECO:0000256" key="1">
    <source>
        <dbReference type="ARBA" id="ARBA00004651"/>
    </source>
</evidence>
<evidence type="ECO:0000256" key="4">
    <source>
        <dbReference type="ARBA" id="ARBA00022692"/>
    </source>
</evidence>
<dbReference type="PANTHER" id="PTHR43163:SF6">
    <property type="entry name" value="DIPEPTIDE TRANSPORT SYSTEM PERMEASE PROTEIN DPPB-RELATED"/>
    <property type="match status" value="1"/>
</dbReference>
<keyword evidence="3" id="KW-1003">Cell membrane</keyword>
<dbReference type="InterPro" id="IPR000515">
    <property type="entry name" value="MetI-like"/>
</dbReference>
<feature type="transmembrane region" description="Helical" evidence="7">
    <location>
        <begin position="128"/>
        <end position="153"/>
    </location>
</feature>
<evidence type="ECO:0000256" key="6">
    <source>
        <dbReference type="ARBA" id="ARBA00023136"/>
    </source>
</evidence>
<evidence type="ECO:0000256" key="2">
    <source>
        <dbReference type="ARBA" id="ARBA00022448"/>
    </source>
</evidence>
<evidence type="ECO:0000256" key="7">
    <source>
        <dbReference type="RuleBase" id="RU363032"/>
    </source>
</evidence>
<comment type="subcellular location">
    <subcellularLocation>
        <location evidence="1 7">Cell membrane</location>
        <topology evidence="1 7">Multi-pass membrane protein</topology>
    </subcellularLocation>
</comment>
<keyword evidence="10" id="KW-1185">Reference proteome</keyword>
<feature type="transmembrane region" description="Helical" evidence="7">
    <location>
        <begin position="282"/>
        <end position="303"/>
    </location>
</feature>
<comment type="caution">
    <text evidence="9">The sequence shown here is derived from an EMBL/GenBank/DDBJ whole genome shotgun (WGS) entry which is preliminary data.</text>
</comment>
<dbReference type="Pfam" id="PF19300">
    <property type="entry name" value="BPD_transp_1_N"/>
    <property type="match status" value="1"/>
</dbReference>
<evidence type="ECO:0000256" key="3">
    <source>
        <dbReference type="ARBA" id="ARBA00022475"/>
    </source>
</evidence>
<proteinExistence type="inferred from homology"/>
<keyword evidence="2 7" id="KW-0813">Transport</keyword>
<dbReference type="SUPFAM" id="SSF161098">
    <property type="entry name" value="MetI-like"/>
    <property type="match status" value="1"/>
</dbReference>
<dbReference type="CDD" id="cd06261">
    <property type="entry name" value="TM_PBP2"/>
    <property type="match status" value="1"/>
</dbReference>
<comment type="similarity">
    <text evidence="7">Belongs to the binding-protein-dependent transport system permease family.</text>
</comment>
<gene>
    <name evidence="9" type="ORF">ACFOW9_11985</name>
</gene>
<sequence>MARRLLSTIPILLVVLTVVFLIIHLTPGSPAAVILGDNATDDQISNLNHQLGLDAPLYQQYFLWIADVFRGNLGASYFLGQSVTSAIISHIGPTFAIAMLAEIIAVTIAIPLGIYAASRRGTVSDVSIMGVSLLGMSIPSFLLGLFLALIFGVNLGWLPVAGYEPLSSGVWNWFQYLILASVALGSMQAALFVRMTRSSMLDVLRKDYIRTVRAKGVKERGVIYLHALRNASLPILTVVGQSVGGLITGAVVTETIFNIPGLGQLIVDSIQRRDLPVIQGTVLFITFAFIFVNLIVDVLYGVLDPRVRLK</sequence>
<keyword evidence="5 7" id="KW-1133">Transmembrane helix</keyword>
<dbReference type="PANTHER" id="PTHR43163">
    <property type="entry name" value="DIPEPTIDE TRANSPORT SYSTEM PERMEASE PROTEIN DPPB-RELATED"/>
    <property type="match status" value="1"/>
</dbReference>
<dbReference type="PROSITE" id="PS50928">
    <property type="entry name" value="ABC_TM1"/>
    <property type="match status" value="1"/>
</dbReference>
<accession>A0ABV8R1L1</accession>
<keyword evidence="6 7" id="KW-0472">Membrane</keyword>
<evidence type="ECO:0000313" key="9">
    <source>
        <dbReference type="EMBL" id="MFC4266322.1"/>
    </source>
</evidence>
<dbReference type="RefSeq" id="WP_230068729.1">
    <property type="nucleotide sequence ID" value="NZ_BAABLL010000012.1"/>
</dbReference>
<dbReference type="Proteomes" id="UP001595773">
    <property type="component" value="Unassembled WGS sequence"/>
</dbReference>
<protein>
    <submittedName>
        <fullName evidence="9">ABC transporter permease</fullName>
    </submittedName>
</protein>
<dbReference type="Gene3D" id="1.10.3720.10">
    <property type="entry name" value="MetI-like"/>
    <property type="match status" value="1"/>
</dbReference>
<organism evidence="9 10">
    <name type="scientific">Arthrobacter cryoconiti</name>
    <dbReference type="NCBI Taxonomy" id="748907"/>
    <lineage>
        <taxon>Bacteria</taxon>
        <taxon>Bacillati</taxon>
        <taxon>Actinomycetota</taxon>
        <taxon>Actinomycetes</taxon>
        <taxon>Micrococcales</taxon>
        <taxon>Micrococcaceae</taxon>
        <taxon>Arthrobacter</taxon>
    </lineage>
</organism>
<dbReference type="Pfam" id="PF00528">
    <property type="entry name" value="BPD_transp_1"/>
    <property type="match status" value="1"/>
</dbReference>
<feature type="transmembrane region" description="Helical" evidence="7">
    <location>
        <begin position="173"/>
        <end position="193"/>
    </location>
</feature>
<reference evidence="10" key="1">
    <citation type="journal article" date="2019" name="Int. J. Syst. Evol. Microbiol.">
        <title>The Global Catalogue of Microorganisms (GCM) 10K type strain sequencing project: providing services to taxonomists for standard genome sequencing and annotation.</title>
        <authorList>
            <consortium name="The Broad Institute Genomics Platform"/>
            <consortium name="The Broad Institute Genome Sequencing Center for Infectious Disease"/>
            <person name="Wu L."/>
            <person name="Ma J."/>
        </authorList>
    </citation>
    <scope>NUCLEOTIDE SEQUENCE [LARGE SCALE GENOMIC DNA]</scope>
    <source>
        <strain evidence="10">CGMCC 1.10698</strain>
    </source>
</reference>
<evidence type="ECO:0000256" key="5">
    <source>
        <dbReference type="ARBA" id="ARBA00022989"/>
    </source>
</evidence>
<name>A0ABV8R1L1_9MICC</name>
<feature type="domain" description="ABC transmembrane type-1" evidence="8">
    <location>
        <begin position="91"/>
        <end position="300"/>
    </location>
</feature>
<dbReference type="InterPro" id="IPR045621">
    <property type="entry name" value="BPD_transp_1_N"/>
</dbReference>
<dbReference type="InterPro" id="IPR035906">
    <property type="entry name" value="MetI-like_sf"/>
</dbReference>